<dbReference type="EMBL" id="JBHUOL010000012">
    <property type="protein sequence ID" value="MFD2908281.1"/>
    <property type="molecule type" value="Genomic_DNA"/>
</dbReference>
<proteinExistence type="predicted"/>
<reference evidence="3" key="1">
    <citation type="journal article" date="2019" name="Int. J. Syst. Evol. Microbiol.">
        <title>The Global Catalogue of Microorganisms (GCM) 10K type strain sequencing project: providing services to taxonomists for standard genome sequencing and annotation.</title>
        <authorList>
            <consortium name="The Broad Institute Genomics Platform"/>
            <consortium name="The Broad Institute Genome Sequencing Center for Infectious Disease"/>
            <person name="Wu L."/>
            <person name="Ma J."/>
        </authorList>
    </citation>
    <scope>NUCLEOTIDE SEQUENCE [LARGE SCALE GENOMIC DNA]</scope>
    <source>
        <strain evidence="3">KCTC 52644</strain>
    </source>
</reference>
<sequence length="118" mass="12744">MKNIKKFVFVALITIFAVSCKDEATNEVKDVPTVKTEILAENLETANMSIEGMTCEVGCAKLIEGKLIGANGVTEAKVDFETKIATVTFDKTQQNIASLTKVVEKTGGGELYKVVDPK</sequence>
<evidence type="ECO:0000259" key="1">
    <source>
        <dbReference type="PROSITE" id="PS50846"/>
    </source>
</evidence>
<dbReference type="Pfam" id="PF00403">
    <property type="entry name" value="HMA"/>
    <property type="match status" value="1"/>
</dbReference>
<dbReference type="InterPro" id="IPR006121">
    <property type="entry name" value="HMA_dom"/>
</dbReference>
<accession>A0ABW5Z7K6</accession>
<dbReference type="Gene3D" id="3.30.70.100">
    <property type="match status" value="1"/>
</dbReference>
<gene>
    <name evidence="2" type="ORF">ACFSX9_05990</name>
</gene>
<dbReference type="PRINTS" id="PR00946">
    <property type="entry name" value="HGSCAVENGER"/>
</dbReference>
<feature type="domain" description="HMA" evidence="1">
    <location>
        <begin position="44"/>
        <end position="111"/>
    </location>
</feature>
<comment type="caution">
    <text evidence="2">The sequence shown here is derived from an EMBL/GenBank/DDBJ whole genome shotgun (WGS) entry which is preliminary data.</text>
</comment>
<dbReference type="PROSITE" id="PS50846">
    <property type="entry name" value="HMA_2"/>
    <property type="match status" value="1"/>
</dbReference>
<keyword evidence="3" id="KW-1185">Reference proteome</keyword>
<dbReference type="SUPFAM" id="SSF55008">
    <property type="entry name" value="HMA, heavy metal-associated domain"/>
    <property type="match status" value="1"/>
</dbReference>
<dbReference type="PROSITE" id="PS51257">
    <property type="entry name" value="PROKAR_LIPOPROTEIN"/>
    <property type="match status" value="1"/>
</dbReference>
<dbReference type="CDD" id="cd00371">
    <property type="entry name" value="HMA"/>
    <property type="match status" value="1"/>
</dbReference>
<dbReference type="Proteomes" id="UP001597549">
    <property type="component" value="Unassembled WGS sequence"/>
</dbReference>
<name>A0ABW5Z7K6_9FLAO</name>
<dbReference type="RefSeq" id="WP_379805661.1">
    <property type="nucleotide sequence ID" value="NZ_JBHUOL010000012.1"/>
</dbReference>
<organism evidence="2 3">
    <name type="scientific">Flavobacterium ardleyense</name>
    <dbReference type="NCBI Taxonomy" id="2038737"/>
    <lineage>
        <taxon>Bacteria</taxon>
        <taxon>Pseudomonadati</taxon>
        <taxon>Bacteroidota</taxon>
        <taxon>Flavobacteriia</taxon>
        <taxon>Flavobacteriales</taxon>
        <taxon>Flavobacteriaceae</taxon>
        <taxon>Flavobacterium</taxon>
    </lineage>
</organism>
<evidence type="ECO:0000313" key="3">
    <source>
        <dbReference type="Proteomes" id="UP001597549"/>
    </source>
</evidence>
<protein>
    <submittedName>
        <fullName evidence="2">Heavy-metal-associated domain-containing protein</fullName>
    </submittedName>
</protein>
<evidence type="ECO:0000313" key="2">
    <source>
        <dbReference type="EMBL" id="MFD2908281.1"/>
    </source>
</evidence>
<dbReference type="InterPro" id="IPR036163">
    <property type="entry name" value="HMA_dom_sf"/>
</dbReference>
<dbReference type="InterPro" id="IPR001802">
    <property type="entry name" value="MerP/CopZ"/>
</dbReference>